<feature type="transmembrane region" description="Helical" evidence="8">
    <location>
        <begin position="233"/>
        <end position="252"/>
    </location>
</feature>
<feature type="transmembrane region" description="Helical" evidence="8">
    <location>
        <begin position="318"/>
        <end position="335"/>
    </location>
</feature>
<comment type="caution">
    <text evidence="9">The sequence shown here is derived from an EMBL/GenBank/DDBJ whole genome shotgun (WGS) entry which is preliminary data.</text>
</comment>
<evidence type="ECO:0000256" key="4">
    <source>
        <dbReference type="ARBA" id="ARBA00022519"/>
    </source>
</evidence>
<dbReference type="Pfam" id="PF02653">
    <property type="entry name" value="BPD_transp_2"/>
    <property type="match status" value="1"/>
</dbReference>
<name>A0A1U7NSX6_9DEIO</name>
<evidence type="ECO:0000256" key="1">
    <source>
        <dbReference type="ARBA" id="ARBA00004651"/>
    </source>
</evidence>
<feature type="transmembrane region" description="Helical" evidence="8">
    <location>
        <begin position="289"/>
        <end position="306"/>
    </location>
</feature>
<sequence length="370" mass="38708">MQSLKSNALEPDLSDVQERGVLGTVKRLARIVPSYGVVLLTLILIVLFSLLLPETFPTWTNARLIMSNQAVTALLALAVMIPMVAGKIDISVGYGVVLFEILGISLQTQNHLPWPLVIVIVVLLGAVLGVINALLVELAQIDAFIATLGTGTVVYAVALWYTNGQQVIGTLPTSFFQLGGGSLFGIPLPALYVLGLSIVMWLALDHTPLGRYLYAVGANPEAARLNGISTRKYIILAFVASGVITALAGVILASKLRIGQIGVGLDYLLPALVAAFLGSTTIKPGRVNVWGTIVGIVILAVGISGLQQLGGAFWVEPMFNGVTLLVAIGLAGFAGRKRSAVKRLPPVVSAVSVSAPPPTESGLPGKGEQP</sequence>
<dbReference type="PANTHER" id="PTHR32196:SF21">
    <property type="entry name" value="ABC TRANSPORTER PERMEASE PROTEIN YPHD-RELATED"/>
    <property type="match status" value="1"/>
</dbReference>
<evidence type="ECO:0000313" key="9">
    <source>
        <dbReference type="EMBL" id="OLV16011.1"/>
    </source>
</evidence>
<dbReference type="AlphaFoldDB" id="A0A1U7NSX6"/>
<dbReference type="STRING" id="249408.BOO71_0013039"/>
<accession>A0A1U7NSX6</accession>
<evidence type="ECO:0000256" key="3">
    <source>
        <dbReference type="ARBA" id="ARBA00022475"/>
    </source>
</evidence>
<dbReference type="Proteomes" id="UP000186607">
    <property type="component" value="Unassembled WGS sequence"/>
</dbReference>
<dbReference type="CDD" id="cd06579">
    <property type="entry name" value="TM_PBP1_transp_AraH_like"/>
    <property type="match status" value="1"/>
</dbReference>
<feature type="transmembrane region" description="Helical" evidence="8">
    <location>
        <begin position="143"/>
        <end position="162"/>
    </location>
</feature>
<organism evidence="9 10">
    <name type="scientific">Deinococcus marmoris</name>
    <dbReference type="NCBI Taxonomy" id="249408"/>
    <lineage>
        <taxon>Bacteria</taxon>
        <taxon>Thermotogati</taxon>
        <taxon>Deinococcota</taxon>
        <taxon>Deinococci</taxon>
        <taxon>Deinococcales</taxon>
        <taxon>Deinococcaceae</taxon>
        <taxon>Deinococcus</taxon>
    </lineage>
</organism>
<keyword evidence="5 8" id="KW-0812">Transmembrane</keyword>
<keyword evidence="7 8" id="KW-0472">Membrane</keyword>
<gene>
    <name evidence="9" type="ORF">BOO71_0013039</name>
</gene>
<comment type="subcellular location">
    <subcellularLocation>
        <location evidence="1">Cell membrane</location>
        <topology evidence="1">Multi-pass membrane protein</topology>
    </subcellularLocation>
</comment>
<feature type="transmembrane region" description="Helical" evidence="8">
    <location>
        <begin position="182"/>
        <end position="204"/>
    </location>
</feature>
<keyword evidence="3" id="KW-1003">Cell membrane</keyword>
<proteinExistence type="predicted"/>
<keyword evidence="6 8" id="KW-1133">Transmembrane helix</keyword>
<dbReference type="EMBL" id="MSTI01000156">
    <property type="protein sequence ID" value="OLV16011.1"/>
    <property type="molecule type" value="Genomic_DNA"/>
</dbReference>
<evidence type="ECO:0000313" key="10">
    <source>
        <dbReference type="Proteomes" id="UP000186607"/>
    </source>
</evidence>
<keyword evidence="4" id="KW-0997">Cell inner membrane</keyword>
<dbReference type="OrthoDB" id="9813906at2"/>
<keyword evidence="10" id="KW-1185">Reference proteome</keyword>
<evidence type="ECO:0000256" key="6">
    <source>
        <dbReference type="ARBA" id="ARBA00022989"/>
    </source>
</evidence>
<feature type="transmembrane region" description="Helical" evidence="8">
    <location>
        <begin position="64"/>
        <end position="85"/>
    </location>
</feature>
<feature type="transmembrane region" description="Helical" evidence="8">
    <location>
        <begin position="258"/>
        <end position="277"/>
    </location>
</feature>
<protein>
    <submittedName>
        <fullName evidence="9">Ribose ABC transport system, permease protein RbsC</fullName>
    </submittedName>
</protein>
<evidence type="ECO:0000256" key="7">
    <source>
        <dbReference type="ARBA" id="ARBA00023136"/>
    </source>
</evidence>
<reference evidence="9 10" key="1">
    <citation type="submission" date="2017-01" db="EMBL/GenBank/DDBJ databases">
        <title>Genome Analysis of Deinococcus marmoris KOPRI26562.</title>
        <authorList>
            <person name="Kim J.H."/>
            <person name="Oh H.-M."/>
        </authorList>
    </citation>
    <scope>NUCLEOTIDE SEQUENCE [LARGE SCALE GENOMIC DNA]</scope>
    <source>
        <strain evidence="9 10">KOPRI26562</strain>
    </source>
</reference>
<dbReference type="GO" id="GO:0022857">
    <property type="term" value="F:transmembrane transporter activity"/>
    <property type="evidence" value="ECO:0007669"/>
    <property type="project" value="InterPro"/>
</dbReference>
<dbReference type="InterPro" id="IPR001851">
    <property type="entry name" value="ABC_transp_permease"/>
</dbReference>
<dbReference type="PANTHER" id="PTHR32196">
    <property type="entry name" value="ABC TRANSPORTER PERMEASE PROTEIN YPHD-RELATED-RELATED"/>
    <property type="match status" value="1"/>
</dbReference>
<evidence type="ECO:0000256" key="8">
    <source>
        <dbReference type="SAM" id="Phobius"/>
    </source>
</evidence>
<feature type="transmembrane region" description="Helical" evidence="8">
    <location>
        <begin position="114"/>
        <end position="136"/>
    </location>
</feature>
<evidence type="ECO:0000256" key="2">
    <source>
        <dbReference type="ARBA" id="ARBA00022448"/>
    </source>
</evidence>
<feature type="transmembrane region" description="Helical" evidence="8">
    <location>
        <begin position="32"/>
        <end position="52"/>
    </location>
</feature>
<dbReference type="GO" id="GO:0005886">
    <property type="term" value="C:plasma membrane"/>
    <property type="evidence" value="ECO:0007669"/>
    <property type="project" value="UniProtKB-SubCell"/>
</dbReference>
<evidence type="ECO:0000256" key="5">
    <source>
        <dbReference type="ARBA" id="ARBA00022692"/>
    </source>
</evidence>
<dbReference type="RefSeq" id="WP_075836242.1">
    <property type="nucleotide sequence ID" value="NZ_MSTI01000156.1"/>
</dbReference>
<keyword evidence="2" id="KW-0813">Transport</keyword>